<organism evidence="2 3">
    <name type="scientific">Scytonema hofmannii FACHB-248</name>
    <dbReference type="NCBI Taxonomy" id="1842502"/>
    <lineage>
        <taxon>Bacteria</taxon>
        <taxon>Bacillati</taxon>
        <taxon>Cyanobacteriota</taxon>
        <taxon>Cyanophyceae</taxon>
        <taxon>Nostocales</taxon>
        <taxon>Scytonemataceae</taxon>
        <taxon>Scytonema</taxon>
    </lineage>
</organism>
<sequence length="108" mass="12253">MSIYLPPEIKEELDNWAEEENRSVSNLVETIIRETITKRRKKPKTQSQETETDEIDAAALLQLLASGKRPTDGEVLVVANESGIDEEELMKLRDRLFPQRKKTGNGAT</sequence>
<dbReference type="CDD" id="cd21631">
    <property type="entry name" value="RHH_CopG_NikR-like"/>
    <property type="match status" value="1"/>
</dbReference>
<dbReference type="InterPro" id="IPR012869">
    <property type="entry name" value="RHH_5"/>
</dbReference>
<evidence type="ECO:0000259" key="1">
    <source>
        <dbReference type="Pfam" id="PF07878"/>
    </source>
</evidence>
<evidence type="ECO:0000313" key="2">
    <source>
        <dbReference type="EMBL" id="MBD2607423.1"/>
    </source>
</evidence>
<accession>A0ABR8GXE2</accession>
<dbReference type="EMBL" id="JACJTA010000063">
    <property type="protein sequence ID" value="MBD2607423.1"/>
    <property type="molecule type" value="Genomic_DNA"/>
</dbReference>
<dbReference type="Pfam" id="PF07878">
    <property type="entry name" value="RHH_5"/>
    <property type="match status" value="1"/>
</dbReference>
<reference evidence="2 3" key="1">
    <citation type="journal article" date="2020" name="ISME J.">
        <title>Comparative genomics reveals insights into cyanobacterial evolution and habitat adaptation.</title>
        <authorList>
            <person name="Chen M.Y."/>
            <person name="Teng W.K."/>
            <person name="Zhao L."/>
            <person name="Hu C.X."/>
            <person name="Zhou Y.K."/>
            <person name="Han B.P."/>
            <person name="Song L.R."/>
            <person name="Shu W.S."/>
        </authorList>
    </citation>
    <scope>NUCLEOTIDE SEQUENCE [LARGE SCALE GENOMIC DNA]</scope>
    <source>
        <strain evidence="2 3">FACHB-248</strain>
    </source>
</reference>
<protein>
    <submittedName>
        <fullName evidence="2">Ribbon-helix-helix protein, CopG family</fullName>
    </submittedName>
</protein>
<gene>
    <name evidence="2" type="ORF">H6G81_23570</name>
</gene>
<dbReference type="InterPro" id="IPR010985">
    <property type="entry name" value="Ribbon_hlx_hlx"/>
</dbReference>
<comment type="caution">
    <text evidence="2">The sequence shown here is derived from an EMBL/GenBank/DDBJ whole genome shotgun (WGS) entry which is preliminary data.</text>
</comment>
<evidence type="ECO:0000313" key="3">
    <source>
        <dbReference type="Proteomes" id="UP000660380"/>
    </source>
</evidence>
<dbReference type="RefSeq" id="WP_186227446.1">
    <property type="nucleotide sequence ID" value="NZ_JACJTA010000063.1"/>
</dbReference>
<keyword evidence="3" id="KW-1185">Reference proteome</keyword>
<proteinExistence type="predicted"/>
<name>A0ABR8GXE2_9CYAN</name>
<dbReference type="Proteomes" id="UP000660380">
    <property type="component" value="Unassembled WGS sequence"/>
</dbReference>
<dbReference type="SUPFAM" id="SSF47598">
    <property type="entry name" value="Ribbon-helix-helix"/>
    <property type="match status" value="1"/>
</dbReference>
<feature type="domain" description="CopG-like ribbon-helix-helix" evidence="1">
    <location>
        <begin position="2"/>
        <end position="39"/>
    </location>
</feature>